<dbReference type="SUPFAM" id="SSF89009">
    <property type="entry name" value="GAT-like domain"/>
    <property type="match status" value="1"/>
</dbReference>
<gene>
    <name evidence="4" type="ORF">GP486_001119</name>
</gene>
<evidence type="ECO:0000256" key="1">
    <source>
        <dbReference type="ARBA" id="ARBA00011446"/>
    </source>
</evidence>
<sequence>MFGGQKKPYTAVTVQIERLTSEQYEENDIGGIVELIEVIRIQERGPTEAARAIRKKLKYGSVHRQLRALAILDGLIQNAGPHFQRNFADEPLLERLRVAATDPVSDPDVRAKCKVLFGQWSVAYKNTPGMGGVAALYKQLPQRKKQTQQQQSKVLKETAADTSESARLGHTVSVSSGDGPLRSLNTPASPTSSSSRSLSLSESPDLMGSSKLKSSKNKKEKYKVKPFNLEKEKPQLLQTLASASVASTNLLNALKLINRESERVSENTEVMKRFETCKALRRQVLRYIQNVESEQWLGGLIHANEELVNALMAFEVLDKSVEDDSDSEDGDADVSATKHRRTASVPTRGFAGLVLEDKPAMPPRPGSNIPKPTAFTQSNGKGRQHSDDESESEEEEEEEEDENDPFADRNAVDTPFTELDKVRWYVSIF</sequence>
<dbReference type="Pfam" id="PF00790">
    <property type="entry name" value="VHS"/>
    <property type="match status" value="1"/>
</dbReference>
<feature type="compositionally biased region" description="Acidic residues" evidence="2">
    <location>
        <begin position="323"/>
        <end position="332"/>
    </location>
</feature>
<dbReference type="CDD" id="cd14232">
    <property type="entry name" value="GAT_LSB5"/>
    <property type="match status" value="1"/>
</dbReference>
<dbReference type="CDD" id="cd16980">
    <property type="entry name" value="VHS_Lsb5"/>
    <property type="match status" value="1"/>
</dbReference>
<dbReference type="GO" id="GO:0007015">
    <property type="term" value="P:actin filament organization"/>
    <property type="evidence" value="ECO:0007669"/>
    <property type="project" value="InterPro"/>
</dbReference>
<dbReference type="InterPro" id="IPR002014">
    <property type="entry name" value="VHS_dom"/>
</dbReference>
<dbReference type="Proteomes" id="UP000750711">
    <property type="component" value="Unassembled WGS sequence"/>
</dbReference>
<dbReference type="GO" id="GO:0035091">
    <property type="term" value="F:phosphatidylinositol binding"/>
    <property type="evidence" value="ECO:0007669"/>
    <property type="project" value="InterPro"/>
</dbReference>
<dbReference type="InterPro" id="IPR045007">
    <property type="entry name" value="LSB5"/>
</dbReference>
<feature type="compositionally biased region" description="Acidic residues" evidence="2">
    <location>
        <begin position="388"/>
        <end position="405"/>
    </location>
</feature>
<name>A0A9P8LHS0_9PEZI</name>
<dbReference type="GO" id="GO:0007034">
    <property type="term" value="P:vacuolar transport"/>
    <property type="evidence" value="ECO:0007669"/>
    <property type="project" value="UniProtKB-ARBA"/>
</dbReference>
<dbReference type="AlphaFoldDB" id="A0A9P8LHS0"/>
<dbReference type="SMART" id="SM00288">
    <property type="entry name" value="VHS"/>
    <property type="match status" value="1"/>
</dbReference>
<organism evidence="4 5">
    <name type="scientific">Trichoglossum hirsutum</name>
    <dbReference type="NCBI Taxonomy" id="265104"/>
    <lineage>
        <taxon>Eukaryota</taxon>
        <taxon>Fungi</taxon>
        <taxon>Dikarya</taxon>
        <taxon>Ascomycota</taxon>
        <taxon>Pezizomycotina</taxon>
        <taxon>Geoglossomycetes</taxon>
        <taxon>Geoglossales</taxon>
        <taxon>Geoglossaceae</taxon>
        <taxon>Trichoglossum</taxon>
    </lineage>
</organism>
<keyword evidence="5" id="KW-1185">Reference proteome</keyword>
<dbReference type="GO" id="GO:0006897">
    <property type="term" value="P:endocytosis"/>
    <property type="evidence" value="ECO:0007669"/>
    <property type="project" value="InterPro"/>
</dbReference>
<dbReference type="PANTHER" id="PTHR47789">
    <property type="entry name" value="LAS SEVENTEEN-BINDING PROTEIN 5"/>
    <property type="match status" value="1"/>
</dbReference>
<accession>A0A9P8LHS0</accession>
<feature type="region of interest" description="Disordered" evidence="2">
    <location>
        <begin position="144"/>
        <end position="219"/>
    </location>
</feature>
<feature type="domain" description="VHS" evidence="3">
    <location>
        <begin position="19"/>
        <end position="148"/>
    </location>
</feature>
<protein>
    <recommendedName>
        <fullName evidence="3">VHS domain-containing protein</fullName>
    </recommendedName>
</protein>
<dbReference type="SUPFAM" id="SSF48464">
    <property type="entry name" value="ENTH/VHS domain"/>
    <property type="match status" value="1"/>
</dbReference>
<dbReference type="GO" id="GO:0030479">
    <property type="term" value="C:actin cortical patch"/>
    <property type="evidence" value="ECO:0007669"/>
    <property type="project" value="TreeGrafter"/>
</dbReference>
<evidence type="ECO:0000313" key="5">
    <source>
        <dbReference type="Proteomes" id="UP000750711"/>
    </source>
</evidence>
<dbReference type="Gene3D" id="1.20.58.160">
    <property type="match status" value="1"/>
</dbReference>
<comment type="caution">
    <text evidence="4">The sequence shown here is derived from an EMBL/GenBank/DDBJ whole genome shotgun (WGS) entry which is preliminary data.</text>
</comment>
<dbReference type="PANTHER" id="PTHR47789:SF1">
    <property type="entry name" value="LAS SEVENTEEN-BINDING PROTEIN 5"/>
    <property type="match status" value="1"/>
</dbReference>
<dbReference type="InterPro" id="IPR044103">
    <property type="entry name" value="GAT_LSB5"/>
</dbReference>
<dbReference type="EMBL" id="JAGHQM010000089">
    <property type="protein sequence ID" value="KAH0565494.1"/>
    <property type="molecule type" value="Genomic_DNA"/>
</dbReference>
<dbReference type="GO" id="GO:0051666">
    <property type="term" value="P:actin cortical patch localization"/>
    <property type="evidence" value="ECO:0007669"/>
    <property type="project" value="TreeGrafter"/>
</dbReference>
<feature type="region of interest" description="Disordered" evidence="2">
    <location>
        <begin position="322"/>
        <end position="414"/>
    </location>
</feature>
<feature type="compositionally biased region" description="Low complexity" evidence="2">
    <location>
        <begin position="183"/>
        <end position="212"/>
    </location>
</feature>
<dbReference type="GO" id="GO:0043130">
    <property type="term" value="F:ubiquitin binding"/>
    <property type="evidence" value="ECO:0007669"/>
    <property type="project" value="InterPro"/>
</dbReference>
<dbReference type="InterPro" id="IPR008942">
    <property type="entry name" value="ENTH_VHS"/>
</dbReference>
<evidence type="ECO:0000256" key="2">
    <source>
        <dbReference type="SAM" id="MobiDB-lite"/>
    </source>
</evidence>
<dbReference type="Gene3D" id="1.25.40.90">
    <property type="match status" value="1"/>
</dbReference>
<reference evidence="4" key="1">
    <citation type="submission" date="2021-03" db="EMBL/GenBank/DDBJ databases">
        <title>Comparative genomics and phylogenomic investigation of the class Geoglossomycetes provide insights into ecological specialization and systematics.</title>
        <authorList>
            <person name="Melie T."/>
            <person name="Pirro S."/>
            <person name="Miller A.N."/>
            <person name="Quandt A."/>
        </authorList>
    </citation>
    <scope>NUCLEOTIDE SEQUENCE</scope>
    <source>
        <strain evidence="4">CAQ_001_2017</strain>
    </source>
</reference>
<dbReference type="PROSITE" id="PS50179">
    <property type="entry name" value="VHS"/>
    <property type="match status" value="1"/>
</dbReference>
<dbReference type="InterPro" id="IPR038425">
    <property type="entry name" value="GAT_sf"/>
</dbReference>
<comment type="subunit">
    <text evidence="1">Component of the ESCRT-0 complex composed of HSE1 and VPS27.</text>
</comment>
<proteinExistence type="predicted"/>
<evidence type="ECO:0000259" key="3">
    <source>
        <dbReference type="PROSITE" id="PS50179"/>
    </source>
</evidence>
<evidence type="ECO:0000313" key="4">
    <source>
        <dbReference type="EMBL" id="KAH0565494.1"/>
    </source>
</evidence>